<feature type="transmembrane region" description="Helical" evidence="1">
    <location>
        <begin position="45"/>
        <end position="63"/>
    </location>
</feature>
<organism evidence="2 3">
    <name type="scientific">Bacillus gobiensis</name>
    <dbReference type="NCBI Taxonomy" id="1441095"/>
    <lineage>
        <taxon>Bacteria</taxon>
        <taxon>Bacillati</taxon>
        <taxon>Bacillota</taxon>
        <taxon>Bacilli</taxon>
        <taxon>Bacillales</taxon>
        <taxon>Bacillaceae</taxon>
        <taxon>Bacillus</taxon>
    </lineage>
</organism>
<dbReference type="PANTHER" id="PTHR40078">
    <property type="entry name" value="INTEGRAL MEMBRANE PROTEIN-RELATED"/>
    <property type="match status" value="1"/>
</dbReference>
<protein>
    <submittedName>
        <fullName evidence="2">Permease</fullName>
    </submittedName>
</protein>
<keyword evidence="1" id="KW-1133">Transmembrane helix</keyword>
<dbReference type="PATRIC" id="fig|1441095.3.peg.4421"/>
<evidence type="ECO:0000313" key="3">
    <source>
        <dbReference type="Proteomes" id="UP000067625"/>
    </source>
</evidence>
<reference evidence="2 3" key="2">
    <citation type="journal article" date="2016" name="Int. J. Syst. Evol. Microbiol.">
        <title>Bacillus gobiensis sp. nov., isolated from a soil sample.</title>
        <authorList>
            <person name="Liu B."/>
            <person name="Liu G.H."/>
            <person name="Cetin S."/>
            <person name="Schumann P."/>
            <person name="Pan Z.Z."/>
            <person name="Chen Q.Q."/>
        </authorList>
    </citation>
    <scope>NUCLEOTIDE SEQUENCE [LARGE SCALE GENOMIC DNA]</scope>
    <source>
        <strain evidence="2 3">FJAT-4402</strain>
    </source>
</reference>
<proteinExistence type="predicted"/>
<dbReference type="Pfam" id="PF19700">
    <property type="entry name" value="DUF6198"/>
    <property type="match status" value="1"/>
</dbReference>
<feature type="transmembrane region" description="Helical" evidence="1">
    <location>
        <begin position="70"/>
        <end position="87"/>
    </location>
</feature>
<keyword evidence="3" id="KW-1185">Reference proteome</keyword>
<name>A0A0M4FXA8_9BACI</name>
<sequence>MDILKRAVLYLGGLFVLAFGVVLMIKADVGTAPWDALYVGLAENVGLTAGSWIFIVLGILIVINSIIRKALPNVGGFIPIILLGFYVDLLNLNLLSFIELESLPLRWGLYLAGIVILALGISIYLQARFAPLPNDELMLALSKRFGWKMSTTKTVGEGTAFILAIIFRGPIGIGSIVSVLLLGFLVGMFNNLIESAKSKNSSTSVSKQNQAVS</sequence>
<evidence type="ECO:0000256" key="1">
    <source>
        <dbReference type="SAM" id="Phobius"/>
    </source>
</evidence>
<accession>A0A0M4FXA8</accession>
<dbReference type="AlphaFoldDB" id="A0A0M4FXA8"/>
<dbReference type="Proteomes" id="UP000067625">
    <property type="component" value="Chromosome"/>
</dbReference>
<feature type="transmembrane region" description="Helical" evidence="1">
    <location>
        <begin position="7"/>
        <end position="25"/>
    </location>
</feature>
<dbReference type="PANTHER" id="PTHR40078:SF1">
    <property type="entry name" value="INTEGRAL MEMBRANE PROTEIN"/>
    <property type="match status" value="1"/>
</dbReference>
<dbReference type="InterPro" id="IPR038750">
    <property type="entry name" value="YczE/YyaS-like"/>
</dbReference>
<dbReference type="OrthoDB" id="1902994at2"/>
<keyword evidence="1" id="KW-0812">Transmembrane</keyword>
<gene>
    <name evidence="2" type="ORF">AM592_19975</name>
</gene>
<feature type="transmembrane region" description="Helical" evidence="1">
    <location>
        <begin position="173"/>
        <end position="193"/>
    </location>
</feature>
<reference evidence="3" key="1">
    <citation type="submission" date="2015-08" db="EMBL/GenBank/DDBJ databases">
        <title>Genome sequencing project for genomic taxonomy and phylogenomics of Bacillus-like bacteria.</title>
        <authorList>
            <person name="Liu B."/>
            <person name="Wang J."/>
            <person name="Zhu Y."/>
            <person name="Liu G."/>
            <person name="Chen Q."/>
            <person name="Chen Z."/>
            <person name="Lan J."/>
            <person name="Che J."/>
            <person name="Ge C."/>
            <person name="Shi H."/>
            <person name="Pan Z."/>
            <person name="Liu X."/>
        </authorList>
    </citation>
    <scope>NUCLEOTIDE SEQUENCE [LARGE SCALE GENOMIC DNA]</scope>
    <source>
        <strain evidence="3">FJAT-4402</strain>
    </source>
</reference>
<feature type="transmembrane region" description="Helical" evidence="1">
    <location>
        <begin position="107"/>
        <end position="125"/>
    </location>
</feature>
<dbReference type="RefSeq" id="WP_053605407.1">
    <property type="nucleotide sequence ID" value="NZ_CP012600.1"/>
</dbReference>
<dbReference type="EMBL" id="CP012600">
    <property type="protein sequence ID" value="ALC83555.1"/>
    <property type="molecule type" value="Genomic_DNA"/>
</dbReference>
<evidence type="ECO:0000313" key="2">
    <source>
        <dbReference type="EMBL" id="ALC83555.1"/>
    </source>
</evidence>
<feature type="transmembrane region" description="Helical" evidence="1">
    <location>
        <begin position="145"/>
        <end position="167"/>
    </location>
</feature>
<keyword evidence="1" id="KW-0472">Membrane</keyword>